<organism evidence="5 6">
    <name type="scientific">Zoogloea oleivorans</name>
    <dbReference type="NCBI Taxonomy" id="1552750"/>
    <lineage>
        <taxon>Bacteria</taxon>
        <taxon>Pseudomonadati</taxon>
        <taxon>Pseudomonadota</taxon>
        <taxon>Betaproteobacteria</taxon>
        <taxon>Rhodocyclales</taxon>
        <taxon>Zoogloeaceae</taxon>
        <taxon>Zoogloea</taxon>
    </lineage>
</organism>
<dbReference type="InterPro" id="IPR024930">
    <property type="entry name" value="Skp_dom_sf"/>
</dbReference>
<evidence type="ECO:0000313" key="6">
    <source>
        <dbReference type="Proteomes" id="UP000389128"/>
    </source>
</evidence>
<dbReference type="Pfam" id="PF03938">
    <property type="entry name" value="OmpH"/>
    <property type="match status" value="1"/>
</dbReference>
<evidence type="ECO:0000256" key="2">
    <source>
        <dbReference type="PIRNR" id="PIRNR002094"/>
    </source>
</evidence>
<sequence length="167" mass="19141">MKGIGLSTLAALLLAAFAQTAAAEVKVGFVNSDRVMKEATPAKKAQQKLEKEFEKRDLDLQRVAKQLQGMQESLEKNGMTMGEGERRNKEREFNELNRDLQRKQREFREDLNQRRNEELAGVLDRANKTIKQIAEAEKYDIIFQEAVYASPRIDITDKVIKALTEEK</sequence>
<dbReference type="PIRSF" id="PIRSF002094">
    <property type="entry name" value="OMP26_Skp"/>
    <property type="match status" value="1"/>
</dbReference>
<dbReference type="SMART" id="SM00935">
    <property type="entry name" value="OmpH"/>
    <property type="match status" value="1"/>
</dbReference>
<keyword evidence="6" id="KW-1185">Reference proteome</keyword>
<dbReference type="OrthoDB" id="5294628at2"/>
<comment type="similarity">
    <text evidence="2">Belongs to the skp family.</text>
</comment>
<dbReference type="AlphaFoldDB" id="A0A6C2CKP8"/>
<dbReference type="SUPFAM" id="SSF111384">
    <property type="entry name" value="OmpH-like"/>
    <property type="match status" value="1"/>
</dbReference>
<feature type="signal peptide" evidence="4">
    <location>
        <begin position="1"/>
        <end position="23"/>
    </location>
</feature>
<feature type="chain" id="PRO_5025361278" evidence="4">
    <location>
        <begin position="24"/>
        <end position="167"/>
    </location>
</feature>
<comment type="caution">
    <text evidence="5">The sequence shown here is derived from an EMBL/GenBank/DDBJ whole genome shotgun (WGS) entry which is preliminary data.</text>
</comment>
<reference evidence="5 6" key="1">
    <citation type="submission" date="2019-01" db="EMBL/GenBank/DDBJ databases">
        <title>Zoogloea oleivorans genome sequencing and assembly.</title>
        <authorList>
            <person name="Tancsics A."/>
            <person name="Farkas M."/>
            <person name="Kriszt B."/>
            <person name="Maroti G."/>
            <person name="Horvath B."/>
        </authorList>
    </citation>
    <scope>NUCLEOTIDE SEQUENCE [LARGE SCALE GENOMIC DNA]</scope>
    <source>
        <strain evidence="5 6">Buc</strain>
    </source>
</reference>
<dbReference type="RefSeq" id="WP_148580543.1">
    <property type="nucleotide sequence ID" value="NZ_JAVEUW010000001.1"/>
</dbReference>
<dbReference type="Gene3D" id="3.30.910.20">
    <property type="entry name" value="Skp domain"/>
    <property type="match status" value="1"/>
</dbReference>
<feature type="compositionally biased region" description="Basic and acidic residues" evidence="3">
    <location>
        <begin position="83"/>
        <end position="99"/>
    </location>
</feature>
<keyword evidence="1 4" id="KW-0732">Signal</keyword>
<feature type="region of interest" description="Disordered" evidence="3">
    <location>
        <begin position="71"/>
        <end position="99"/>
    </location>
</feature>
<name>A0A6C2CKP8_9RHOO</name>
<dbReference type="PANTHER" id="PTHR35089">
    <property type="entry name" value="CHAPERONE PROTEIN SKP"/>
    <property type="match status" value="1"/>
</dbReference>
<dbReference type="GO" id="GO:0050821">
    <property type="term" value="P:protein stabilization"/>
    <property type="evidence" value="ECO:0007669"/>
    <property type="project" value="TreeGrafter"/>
</dbReference>
<evidence type="ECO:0000313" key="5">
    <source>
        <dbReference type="EMBL" id="TYC54478.1"/>
    </source>
</evidence>
<accession>A0A6C2CKP8</accession>
<evidence type="ECO:0000256" key="4">
    <source>
        <dbReference type="SAM" id="SignalP"/>
    </source>
</evidence>
<evidence type="ECO:0000256" key="1">
    <source>
        <dbReference type="ARBA" id="ARBA00022729"/>
    </source>
</evidence>
<gene>
    <name evidence="5" type="ORF">ETQ85_18370</name>
</gene>
<proteinExistence type="inferred from homology"/>
<protein>
    <submittedName>
        <fullName evidence="5">OmpH family outer membrane protein</fullName>
    </submittedName>
</protein>
<dbReference type="PANTHER" id="PTHR35089:SF1">
    <property type="entry name" value="CHAPERONE PROTEIN SKP"/>
    <property type="match status" value="1"/>
</dbReference>
<dbReference type="GO" id="GO:0051082">
    <property type="term" value="F:unfolded protein binding"/>
    <property type="evidence" value="ECO:0007669"/>
    <property type="project" value="InterPro"/>
</dbReference>
<dbReference type="Proteomes" id="UP000389128">
    <property type="component" value="Unassembled WGS sequence"/>
</dbReference>
<dbReference type="InterPro" id="IPR005632">
    <property type="entry name" value="Chaperone_Skp"/>
</dbReference>
<dbReference type="GO" id="GO:0005829">
    <property type="term" value="C:cytosol"/>
    <property type="evidence" value="ECO:0007669"/>
    <property type="project" value="TreeGrafter"/>
</dbReference>
<dbReference type="EMBL" id="SDKK01000019">
    <property type="protein sequence ID" value="TYC54478.1"/>
    <property type="molecule type" value="Genomic_DNA"/>
</dbReference>
<evidence type="ECO:0000256" key="3">
    <source>
        <dbReference type="SAM" id="MobiDB-lite"/>
    </source>
</evidence>